<dbReference type="OrthoDB" id="9176779at2"/>
<sequence>MTETMTVRKQWGLYTVLILAGILGNYFKYPLFLSIDFLFGSIFAFLALQFFGLKWGLLASSLIASVTYLHWGHPYAIVIFTSEILIAALLLRKIKINVILSDAIYWLFVGLPMVYFFYNQIMGISLDSVYVVMAKQAVNGISNVLIARVIYLIYAYLSRRNTASFREVIYYSLIFCLAAPMLLFLSIESRTDLNKLEDDVQQVLIDERRNMEQLLSVWVSGRLDSSSQLALLANSLPIEQLQSRLEQALGFDQNFASFGFINKQGKSVYFAPKGDKKGVSNIGRDFSEQIDFSAASDSSPFFTRVLTDLNDTTNPAVAIILPLRINAVFDGYIVGFLKAGQIQLFLNSAVRGEASHYMLLDENSNVMLTNDPNQPLLANFKRGEGELLVINDEVSKWFPSDSYQLAINRTTSSYYMTTAQLGGPTNWTLELQQSVEPIQQALNESSTKRLVLLLKLLLIGTVIAELLSRQIAKANEQLLELTYDLPVKLASNEVIVWPESSSEEIHHLIGNFKSMADSLKKKFFEIKMLNQSLELKVKARTQELNTINKNLVATQKELSIAASAFESQEGIYVTDENQIILRVNTAFSEITGYTHADVFGRTPQLFESEHHDSKYYSEMRASIAEIGRWQGEIVNRHKSGKLQPLLMSITCIRNTDGDITNYVCNIADISRRKEAEEEIRNLAFFDSLTQLPNRRLLMDRLKHALLSYKRSGRIGAVLFIDLDDFKSLNDTLGHALGDKLLCQVAERLTSCVREGDTVARIGGDEFVVLIENLSENGELAAELTKRVAEKIIKLLNEPYLLMGVLHHSTPSIGVSIFDKNSTTMDELLRHADLAMYQAKAAGRNTLRFFDPEMHAVLSTRTALESDLRIAIEQEQFFLCYQPQVHVDGKVQGVEALVRWNHPTQGLLSPASFISLAEGNQMIVPLGILILKIACKQLMAWSSIPERRDLTISVNVSTMQFRQLDFVSQVLRVLEKTGAPANRLKIEITESLLMQDSDQMSQKMMLLKNHGVRFSLDDFGTGFSSLSYLKRLPIDQLKIDQTFVRDVFTDVHDAAIVKTIIALGRSLSFEVIAEGVETVEQKNYLTQQGCSYFQGYFFSRPLSIEALEQYIDNMTAKKCG</sequence>
<evidence type="ECO:0000256" key="5">
    <source>
        <dbReference type="SAM" id="Phobius"/>
    </source>
</evidence>
<dbReference type="EC" id="3.1.4.52" evidence="2"/>
<keyword evidence="5" id="KW-0472">Membrane</keyword>
<dbReference type="RefSeq" id="WP_014107940.1">
    <property type="nucleotide sequence ID" value="NC_016041.1"/>
</dbReference>
<dbReference type="InterPro" id="IPR029787">
    <property type="entry name" value="Nucleotide_cyclase"/>
</dbReference>
<dbReference type="SMART" id="SM00091">
    <property type="entry name" value="PAS"/>
    <property type="match status" value="1"/>
</dbReference>
<dbReference type="eggNOG" id="COG5001">
    <property type="taxonomic scope" value="Bacteria"/>
</dbReference>
<dbReference type="PANTHER" id="PTHR44757">
    <property type="entry name" value="DIGUANYLATE CYCLASE DGCP"/>
    <property type="match status" value="1"/>
</dbReference>
<dbReference type="AlphaFoldDB" id="G4QFX4"/>
<feature type="transmembrane region" description="Helical" evidence="5">
    <location>
        <begin position="169"/>
        <end position="187"/>
    </location>
</feature>
<dbReference type="SMART" id="SM00086">
    <property type="entry name" value="PAC"/>
    <property type="match status" value="1"/>
</dbReference>
<dbReference type="NCBIfam" id="TIGR00229">
    <property type="entry name" value="sensory_box"/>
    <property type="match status" value="1"/>
</dbReference>
<evidence type="ECO:0000259" key="6">
    <source>
        <dbReference type="PROSITE" id="PS50112"/>
    </source>
</evidence>
<feature type="domain" description="EAL" evidence="8">
    <location>
        <begin position="860"/>
        <end position="1114"/>
    </location>
</feature>
<evidence type="ECO:0000259" key="9">
    <source>
        <dbReference type="PROSITE" id="PS50887"/>
    </source>
</evidence>
<dbReference type="PROSITE" id="PS50887">
    <property type="entry name" value="GGDEF"/>
    <property type="match status" value="1"/>
</dbReference>
<dbReference type="PROSITE" id="PS50113">
    <property type="entry name" value="PAC"/>
    <property type="match status" value="1"/>
</dbReference>
<dbReference type="InterPro" id="IPR000014">
    <property type="entry name" value="PAS"/>
</dbReference>
<evidence type="ECO:0000256" key="4">
    <source>
        <dbReference type="ARBA" id="ARBA00051114"/>
    </source>
</evidence>
<feature type="transmembrane region" description="Helical" evidence="5">
    <location>
        <begin position="35"/>
        <end position="53"/>
    </location>
</feature>
<proteinExistence type="predicted"/>
<dbReference type="EMBL" id="CP003060">
    <property type="protein sequence ID" value="AEP29065.1"/>
    <property type="molecule type" value="Genomic_DNA"/>
</dbReference>
<dbReference type="Pfam" id="PF13426">
    <property type="entry name" value="PAS_9"/>
    <property type="match status" value="1"/>
</dbReference>
<dbReference type="InterPro" id="IPR043128">
    <property type="entry name" value="Rev_trsase/Diguanyl_cyclase"/>
</dbReference>
<comment type="cofactor">
    <cofactor evidence="1">
        <name>Mg(2+)</name>
        <dbReference type="ChEBI" id="CHEBI:18420"/>
    </cofactor>
</comment>
<dbReference type="CDD" id="cd00130">
    <property type="entry name" value="PAS"/>
    <property type="match status" value="1"/>
</dbReference>
<dbReference type="FunFam" id="3.20.20.450:FF:000001">
    <property type="entry name" value="Cyclic di-GMP phosphodiesterase yahA"/>
    <property type="match status" value="1"/>
</dbReference>
<keyword evidence="11" id="KW-1185">Reference proteome</keyword>
<dbReference type="SMART" id="SM00052">
    <property type="entry name" value="EAL"/>
    <property type="match status" value="1"/>
</dbReference>
<dbReference type="InterPro" id="IPR001633">
    <property type="entry name" value="EAL_dom"/>
</dbReference>
<evidence type="ECO:0000259" key="7">
    <source>
        <dbReference type="PROSITE" id="PS50113"/>
    </source>
</evidence>
<accession>G4QFX4</accession>
<dbReference type="STRING" id="1085623.GNIT_0927"/>
<evidence type="ECO:0000256" key="2">
    <source>
        <dbReference type="ARBA" id="ARBA00012282"/>
    </source>
</evidence>
<dbReference type="InterPro" id="IPR035965">
    <property type="entry name" value="PAS-like_dom_sf"/>
</dbReference>
<feature type="domain" description="GGDEF" evidence="9">
    <location>
        <begin position="713"/>
        <end position="851"/>
    </location>
</feature>
<dbReference type="Gene3D" id="3.30.450.20">
    <property type="entry name" value="PAS domain"/>
    <property type="match status" value="1"/>
</dbReference>
<feature type="transmembrane region" description="Helical" evidence="5">
    <location>
        <begin position="98"/>
        <end position="118"/>
    </location>
</feature>
<keyword evidence="5" id="KW-1133">Transmembrane helix</keyword>
<dbReference type="SMART" id="SM00267">
    <property type="entry name" value="GGDEF"/>
    <property type="match status" value="1"/>
</dbReference>
<dbReference type="Pfam" id="PF00563">
    <property type="entry name" value="EAL"/>
    <property type="match status" value="1"/>
</dbReference>
<evidence type="ECO:0000313" key="11">
    <source>
        <dbReference type="Proteomes" id="UP000009282"/>
    </source>
</evidence>
<gene>
    <name evidence="10" type="ordered locus">GNIT_0927</name>
</gene>
<dbReference type="FunFam" id="3.30.70.270:FF:000001">
    <property type="entry name" value="Diguanylate cyclase domain protein"/>
    <property type="match status" value="1"/>
</dbReference>
<organism evidence="10 11">
    <name type="scientific">Glaciecola nitratireducens (strain JCM 12485 / KCTC 12276 / FR1064)</name>
    <dbReference type="NCBI Taxonomy" id="1085623"/>
    <lineage>
        <taxon>Bacteria</taxon>
        <taxon>Pseudomonadati</taxon>
        <taxon>Pseudomonadota</taxon>
        <taxon>Gammaproteobacteria</taxon>
        <taxon>Alteromonadales</taxon>
        <taxon>Alteromonadaceae</taxon>
        <taxon>Brumicola</taxon>
    </lineage>
</organism>
<feature type="domain" description="PAS" evidence="6">
    <location>
        <begin position="554"/>
        <end position="614"/>
    </location>
</feature>
<dbReference type="SUPFAM" id="SSF55073">
    <property type="entry name" value="Nucleotide cyclase"/>
    <property type="match status" value="1"/>
</dbReference>
<dbReference type="GO" id="GO:0071732">
    <property type="term" value="P:cellular response to nitric oxide"/>
    <property type="evidence" value="ECO:0007669"/>
    <property type="project" value="UniProtKB-ARBA"/>
</dbReference>
<evidence type="ECO:0000313" key="10">
    <source>
        <dbReference type="EMBL" id="AEP29065.1"/>
    </source>
</evidence>
<dbReference type="NCBIfam" id="TIGR00254">
    <property type="entry name" value="GGDEF"/>
    <property type="match status" value="1"/>
</dbReference>
<feature type="transmembrane region" description="Helical" evidence="5">
    <location>
        <begin position="138"/>
        <end position="157"/>
    </location>
</feature>
<keyword evidence="5" id="KW-0812">Transmembrane</keyword>
<dbReference type="SUPFAM" id="SSF55785">
    <property type="entry name" value="PYP-like sensor domain (PAS domain)"/>
    <property type="match status" value="1"/>
</dbReference>
<dbReference type="CDD" id="cd01948">
    <property type="entry name" value="EAL"/>
    <property type="match status" value="1"/>
</dbReference>
<dbReference type="PANTHER" id="PTHR44757:SF2">
    <property type="entry name" value="BIOFILM ARCHITECTURE MAINTENANCE PROTEIN MBAA"/>
    <property type="match status" value="1"/>
</dbReference>
<evidence type="ECO:0000259" key="8">
    <source>
        <dbReference type="PROSITE" id="PS50883"/>
    </source>
</evidence>
<dbReference type="Gene3D" id="3.20.20.450">
    <property type="entry name" value="EAL domain"/>
    <property type="match status" value="1"/>
</dbReference>
<dbReference type="KEGG" id="gni:GNIT_0927"/>
<dbReference type="CDD" id="cd01949">
    <property type="entry name" value="GGDEF"/>
    <property type="match status" value="1"/>
</dbReference>
<feature type="domain" description="PAC" evidence="7">
    <location>
        <begin position="627"/>
        <end position="681"/>
    </location>
</feature>
<dbReference type="InterPro" id="IPR035919">
    <property type="entry name" value="EAL_sf"/>
</dbReference>
<dbReference type="InterPro" id="IPR001610">
    <property type="entry name" value="PAC"/>
</dbReference>
<dbReference type="Gene3D" id="3.30.70.270">
    <property type="match status" value="1"/>
</dbReference>
<feature type="transmembrane region" description="Helical" evidence="5">
    <location>
        <begin position="12"/>
        <end position="28"/>
    </location>
</feature>
<dbReference type="SUPFAM" id="SSF141868">
    <property type="entry name" value="EAL domain-like"/>
    <property type="match status" value="1"/>
</dbReference>
<reference evidence="10 11" key="1">
    <citation type="journal article" date="2011" name="J. Bacteriol.">
        <title>Complete genome sequence of seawater bacterium Glaciecola nitratireducens FR1064T.</title>
        <authorList>
            <person name="Bian F."/>
            <person name="Qin Q.L."/>
            <person name="Xie B.B."/>
            <person name="Shu Y.L."/>
            <person name="Zhang X.Y."/>
            <person name="Yu Y."/>
            <person name="Chen B."/>
            <person name="Chen X.L."/>
            <person name="Zhou B.C."/>
            <person name="Zhang Y.Z."/>
        </authorList>
    </citation>
    <scope>NUCLEOTIDE SEQUENCE [LARGE SCALE GENOMIC DNA]</scope>
    <source>
        <strain evidence="11">JCM 12485 / KCTC 12276 / FR1064</strain>
    </source>
</reference>
<dbReference type="PROSITE" id="PS50883">
    <property type="entry name" value="EAL"/>
    <property type="match status" value="1"/>
</dbReference>
<dbReference type="Proteomes" id="UP000009282">
    <property type="component" value="Chromosome"/>
</dbReference>
<dbReference type="Pfam" id="PF00990">
    <property type="entry name" value="GGDEF"/>
    <property type="match status" value="1"/>
</dbReference>
<dbReference type="GO" id="GO:0071111">
    <property type="term" value="F:cyclic-guanylate-specific phosphodiesterase activity"/>
    <property type="evidence" value="ECO:0007669"/>
    <property type="project" value="UniProtKB-EC"/>
</dbReference>
<dbReference type="InterPro" id="IPR000700">
    <property type="entry name" value="PAS-assoc_C"/>
</dbReference>
<evidence type="ECO:0000256" key="1">
    <source>
        <dbReference type="ARBA" id="ARBA00001946"/>
    </source>
</evidence>
<feature type="transmembrane region" description="Helical" evidence="5">
    <location>
        <begin position="73"/>
        <end position="91"/>
    </location>
</feature>
<dbReference type="InterPro" id="IPR000160">
    <property type="entry name" value="GGDEF_dom"/>
</dbReference>
<name>G4QFX4_GLANF</name>
<dbReference type="PROSITE" id="PS50112">
    <property type="entry name" value="PAS"/>
    <property type="match status" value="1"/>
</dbReference>
<evidence type="ECO:0000256" key="3">
    <source>
        <dbReference type="ARBA" id="ARBA00022636"/>
    </source>
</evidence>
<protein>
    <recommendedName>
        <fullName evidence="2">cyclic-guanylate-specific phosphodiesterase</fullName>
        <ecNumber evidence="2">3.1.4.52</ecNumber>
    </recommendedName>
</protein>
<dbReference type="HOGENOM" id="CLU_000445_70_44_6"/>
<comment type="catalytic activity">
    <reaction evidence="4">
        <text>3',3'-c-di-GMP + H2O = 5'-phosphoguanylyl(3'-&gt;5')guanosine + H(+)</text>
        <dbReference type="Rhea" id="RHEA:24902"/>
        <dbReference type="ChEBI" id="CHEBI:15377"/>
        <dbReference type="ChEBI" id="CHEBI:15378"/>
        <dbReference type="ChEBI" id="CHEBI:58754"/>
        <dbReference type="ChEBI" id="CHEBI:58805"/>
        <dbReference type="EC" id="3.1.4.52"/>
    </reaction>
    <physiologicalReaction direction="left-to-right" evidence="4">
        <dbReference type="Rhea" id="RHEA:24903"/>
    </physiologicalReaction>
</comment>
<dbReference type="InterPro" id="IPR052155">
    <property type="entry name" value="Biofilm_reg_signaling"/>
</dbReference>
<keyword evidence="3" id="KW-0973">c-di-GMP</keyword>